<evidence type="ECO:0000313" key="2">
    <source>
        <dbReference type="Proteomes" id="UP000002287"/>
    </source>
</evidence>
<protein>
    <submittedName>
        <fullName evidence="1">Uncharacterized protein</fullName>
    </submittedName>
</protein>
<dbReference type="Proteomes" id="UP000002287">
    <property type="component" value="Chromosome 2"/>
</dbReference>
<dbReference type="AlphaFoldDB" id="A4JPG3"/>
<organism evidence="1 2">
    <name type="scientific">Burkholderia vietnamiensis (strain G4 / LMG 22486)</name>
    <name type="common">Burkholderia cepacia (strain R1808)</name>
    <dbReference type="NCBI Taxonomy" id="269482"/>
    <lineage>
        <taxon>Bacteria</taxon>
        <taxon>Pseudomonadati</taxon>
        <taxon>Pseudomonadota</taxon>
        <taxon>Betaproteobacteria</taxon>
        <taxon>Burkholderiales</taxon>
        <taxon>Burkholderiaceae</taxon>
        <taxon>Burkholderia</taxon>
        <taxon>Burkholderia cepacia complex</taxon>
    </lineage>
</organism>
<name>A4JPG3_BURVG</name>
<proteinExistence type="predicted"/>
<dbReference type="KEGG" id="bvi:Bcep1808_5217"/>
<sequence>MRARADGRARVQSDSMNACLWNTMRGHVTAQRLRSGHCGHSLHTAIEMVRNPNAKRLFRTDQHGAVVGHPAGRVFIGNLSAVRPQGHQVSTPALRARILRRSAAV</sequence>
<dbReference type="HOGENOM" id="CLU_2231590_0_0_4"/>
<accession>A4JPG3</accession>
<dbReference type="EMBL" id="CP000615">
    <property type="protein sequence ID" value="ABO58166.1"/>
    <property type="molecule type" value="Genomic_DNA"/>
</dbReference>
<evidence type="ECO:0000313" key="1">
    <source>
        <dbReference type="EMBL" id="ABO58166.1"/>
    </source>
</evidence>
<reference evidence="2" key="1">
    <citation type="submission" date="2007-03" db="EMBL/GenBank/DDBJ databases">
        <title>Complete sequence of chromosome 2 of Burkholderia vietnamiensis G4.</title>
        <authorList>
            <consortium name="US DOE Joint Genome Institute"/>
            <person name="Copeland A."/>
            <person name="Lucas S."/>
            <person name="Lapidus A."/>
            <person name="Barry K."/>
            <person name="Detter J.C."/>
            <person name="Glavina del Rio T."/>
            <person name="Hammon N."/>
            <person name="Israni S."/>
            <person name="Dalin E."/>
            <person name="Tice H."/>
            <person name="Pitluck S."/>
            <person name="Chain P."/>
            <person name="Malfatti S."/>
            <person name="Shin M."/>
            <person name="Vergez L."/>
            <person name="Schmutz J."/>
            <person name="Larimer F."/>
            <person name="Land M."/>
            <person name="Hauser L."/>
            <person name="Kyrpides N."/>
            <person name="Tiedje J."/>
            <person name="Richardson P."/>
        </authorList>
    </citation>
    <scope>NUCLEOTIDE SEQUENCE [LARGE SCALE GENOMIC DNA]</scope>
    <source>
        <strain evidence="2">G4 / LMG 22486</strain>
    </source>
</reference>
<gene>
    <name evidence="1" type="ordered locus">Bcep1808_5217</name>
</gene>